<name>A0ABQ0A0P5_9GAMM</name>
<accession>A0ABQ0A0P5</accession>
<protein>
    <recommendedName>
        <fullName evidence="3">Peptidase M48 domain-containing protein</fullName>
    </recommendedName>
</protein>
<evidence type="ECO:0008006" key="3">
    <source>
        <dbReference type="Google" id="ProtNLM"/>
    </source>
</evidence>
<gene>
    <name evidence="1" type="ORF">NBRC116585_20820</name>
</gene>
<dbReference type="EMBL" id="BAABWH010000005">
    <property type="protein sequence ID" value="GAA6145964.1"/>
    <property type="molecule type" value="Genomic_DNA"/>
</dbReference>
<evidence type="ECO:0000313" key="2">
    <source>
        <dbReference type="Proteomes" id="UP001481413"/>
    </source>
</evidence>
<dbReference type="Proteomes" id="UP001481413">
    <property type="component" value="Unassembled WGS sequence"/>
</dbReference>
<reference evidence="1 2" key="1">
    <citation type="submission" date="2024-04" db="EMBL/GenBank/DDBJ databases">
        <title>Draft genome sequence of Thalassolituus maritimus NBRC 116585.</title>
        <authorList>
            <person name="Miyakawa T."/>
            <person name="Kusuya Y."/>
            <person name="Miura T."/>
        </authorList>
    </citation>
    <scope>NUCLEOTIDE SEQUENCE [LARGE SCALE GENOMIC DNA]</scope>
    <source>
        <strain evidence="1 2">5NW40-0001</strain>
    </source>
</reference>
<evidence type="ECO:0000313" key="1">
    <source>
        <dbReference type="EMBL" id="GAA6145964.1"/>
    </source>
</evidence>
<keyword evidence="2" id="KW-1185">Reference proteome</keyword>
<organism evidence="1 2">
    <name type="scientific">Thalassolituus maritimus</name>
    <dbReference type="NCBI Taxonomy" id="484498"/>
    <lineage>
        <taxon>Bacteria</taxon>
        <taxon>Pseudomonadati</taxon>
        <taxon>Pseudomonadota</taxon>
        <taxon>Gammaproteobacteria</taxon>
        <taxon>Oceanospirillales</taxon>
        <taxon>Oceanospirillaceae</taxon>
        <taxon>Thalassolituus</taxon>
    </lineage>
</organism>
<comment type="caution">
    <text evidence="1">The sequence shown here is derived from an EMBL/GenBank/DDBJ whole genome shotgun (WGS) entry which is preliminary data.</text>
</comment>
<dbReference type="RefSeq" id="WP_353295096.1">
    <property type="nucleotide sequence ID" value="NZ_BAABWH010000005.1"/>
</dbReference>
<sequence length="305" mass="34323">MLAGIVSTDPNLSGRFTFLLSAFFVLQTLTGHVHAQLYSEQALKRIETVYGANIRGALYEDIAPYLTTSEAESLSEITLTFPYPDPEYKSQKVGFQPPNVFGFSMNLDTGIMRFPLEAIKFFDDLALAFAWYEHNQKDPTPIAEYVVRLHAGDAPAGTPLSVLNVPQDAWKQSEYVDDVSQKTLKSGLTFLLLHELAHWHFNHQSYDEITHGAAQQQEAKADAFALDVMARMKTPPYGMVIWFLATSWVTSDRATTHPLSSDRLVAIAESLEERPSRFISFESRHTLKEADIRKLALDIRHIASQ</sequence>
<proteinExistence type="predicted"/>